<gene>
    <name evidence="1" type="ORF">GCM10010918_31470</name>
</gene>
<sequence length="86" mass="9899">MLHCEPGRQFSYIEHPGATYYPNHAELSCRVTYTLEPFGECTKLTLLNDEWSEGHPGYQKTVDVWPMLLSDMKTYAETGKTLNLGW</sequence>
<evidence type="ECO:0000313" key="2">
    <source>
        <dbReference type="Proteomes" id="UP000600247"/>
    </source>
</evidence>
<organism evidence="1 2">
    <name type="scientific">Paenibacillus radicis</name>
    <name type="common">ex Gao et al. 2016</name>
    <dbReference type="NCBI Taxonomy" id="1737354"/>
    <lineage>
        <taxon>Bacteria</taxon>
        <taxon>Bacillati</taxon>
        <taxon>Bacillota</taxon>
        <taxon>Bacilli</taxon>
        <taxon>Bacillales</taxon>
        <taxon>Paenibacillaceae</taxon>
        <taxon>Paenibacillus</taxon>
    </lineage>
</organism>
<accession>A0A917HAU4</accession>
<dbReference type="InterPro" id="IPR023393">
    <property type="entry name" value="START-like_dom_sf"/>
</dbReference>
<dbReference type="Proteomes" id="UP000600247">
    <property type="component" value="Unassembled WGS sequence"/>
</dbReference>
<proteinExistence type="predicted"/>
<comment type="caution">
    <text evidence="1">The sequence shown here is derived from an EMBL/GenBank/DDBJ whole genome shotgun (WGS) entry which is preliminary data.</text>
</comment>
<dbReference type="AlphaFoldDB" id="A0A917HAU4"/>
<evidence type="ECO:0008006" key="3">
    <source>
        <dbReference type="Google" id="ProtNLM"/>
    </source>
</evidence>
<protein>
    <recommendedName>
        <fullName evidence="3">Polyketide cyclase</fullName>
    </recommendedName>
</protein>
<reference evidence="1 2" key="1">
    <citation type="journal article" date="2014" name="Int. J. Syst. Evol. Microbiol.">
        <title>Complete genome sequence of Corynebacterium casei LMG S-19264T (=DSM 44701T), isolated from a smear-ripened cheese.</title>
        <authorList>
            <consortium name="US DOE Joint Genome Institute (JGI-PGF)"/>
            <person name="Walter F."/>
            <person name="Albersmeier A."/>
            <person name="Kalinowski J."/>
            <person name="Ruckert C."/>
        </authorList>
    </citation>
    <scope>NUCLEOTIDE SEQUENCE [LARGE SCALE GENOMIC DNA]</scope>
    <source>
        <strain evidence="1 2">CGMCC 1.15286</strain>
    </source>
</reference>
<evidence type="ECO:0000313" key="1">
    <source>
        <dbReference type="EMBL" id="GGG73157.1"/>
    </source>
</evidence>
<dbReference type="EMBL" id="BMHY01000005">
    <property type="protein sequence ID" value="GGG73157.1"/>
    <property type="molecule type" value="Genomic_DNA"/>
</dbReference>
<keyword evidence="2" id="KW-1185">Reference proteome</keyword>
<dbReference type="Gene3D" id="3.30.530.20">
    <property type="match status" value="1"/>
</dbReference>
<name>A0A917HAU4_9BACL</name>
<dbReference type="SUPFAM" id="SSF55961">
    <property type="entry name" value="Bet v1-like"/>
    <property type="match status" value="1"/>
</dbReference>